<organism evidence="3">
    <name type="scientific">Amphimedon queenslandica</name>
    <name type="common">Sponge</name>
    <dbReference type="NCBI Taxonomy" id="400682"/>
    <lineage>
        <taxon>Eukaryota</taxon>
        <taxon>Metazoa</taxon>
        <taxon>Porifera</taxon>
        <taxon>Demospongiae</taxon>
        <taxon>Heteroscleromorpha</taxon>
        <taxon>Haplosclerida</taxon>
        <taxon>Niphatidae</taxon>
        <taxon>Amphimedon</taxon>
    </lineage>
</organism>
<accession>A0A1X7V2R2</accession>
<dbReference type="GO" id="GO:0003676">
    <property type="term" value="F:nucleic acid binding"/>
    <property type="evidence" value="ECO:0007669"/>
    <property type="project" value="InterPro"/>
</dbReference>
<proteinExistence type="predicted"/>
<feature type="domain" description="CCHC-type" evidence="2">
    <location>
        <begin position="53"/>
        <end position="68"/>
    </location>
</feature>
<protein>
    <recommendedName>
        <fullName evidence="2">CCHC-type domain-containing protein</fullName>
    </recommendedName>
</protein>
<dbReference type="SUPFAM" id="SSF57756">
    <property type="entry name" value="Retrovirus zinc finger-like domains"/>
    <property type="match status" value="1"/>
</dbReference>
<feature type="compositionally biased region" description="Polar residues" evidence="1">
    <location>
        <begin position="97"/>
        <end position="106"/>
    </location>
</feature>
<dbReference type="Gene3D" id="4.10.60.10">
    <property type="entry name" value="Zinc finger, CCHC-type"/>
    <property type="match status" value="1"/>
</dbReference>
<feature type="region of interest" description="Disordered" evidence="1">
    <location>
        <begin position="90"/>
        <end position="112"/>
    </location>
</feature>
<feature type="region of interest" description="Disordered" evidence="1">
    <location>
        <begin position="18"/>
        <end position="44"/>
    </location>
</feature>
<dbReference type="GO" id="GO:0008270">
    <property type="term" value="F:zinc ion binding"/>
    <property type="evidence" value="ECO:0007669"/>
    <property type="project" value="InterPro"/>
</dbReference>
<dbReference type="InterPro" id="IPR001878">
    <property type="entry name" value="Znf_CCHC"/>
</dbReference>
<dbReference type="EnsemblMetazoa" id="Aqu2.1.33852_001">
    <property type="protein sequence ID" value="Aqu2.1.33852_001"/>
    <property type="gene ID" value="Aqu2.1.33852"/>
</dbReference>
<name>A0A1X7V2R2_AMPQE</name>
<reference evidence="3" key="1">
    <citation type="submission" date="2017-05" db="UniProtKB">
        <authorList>
            <consortium name="EnsemblMetazoa"/>
        </authorList>
    </citation>
    <scope>IDENTIFICATION</scope>
</reference>
<evidence type="ECO:0000313" key="3">
    <source>
        <dbReference type="EnsemblMetazoa" id="Aqu2.1.33852_001"/>
    </source>
</evidence>
<feature type="domain" description="CCHC-type" evidence="2">
    <location>
        <begin position="72"/>
        <end position="88"/>
    </location>
</feature>
<dbReference type="InterPro" id="IPR036875">
    <property type="entry name" value="Znf_CCHC_sf"/>
</dbReference>
<evidence type="ECO:0000256" key="1">
    <source>
        <dbReference type="SAM" id="MobiDB-lite"/>
    </source>
</evidence>
<evidence type="ECO:0000259" key="2">
    <source>
        <dbReference type="SMART" id="SM00343"/>
    </source>
</evidence>
<sequence length="112" mass="12416">LTNDTALDTALAAKAATNDLKQLHDNPHSTLPLHHVKEKSKCPKQKEDTSTAICYRCGGEHIASQCHLRDYMCHYCKKKGHLASVCRKKEAKDKGDTVSSKDQAQTKVVGRE</sequence>
<dbReference type="InParanoid" id="A0A1X7V2R2"/>
<dbReference type="AlphaFoldDB" id="A0A1X7V2R2"/>
<dbReference type="SMART" id="SM00343">
    <property type="entry name" value="ZnF_C2HC"/>
    <property type="match status" value="2"/>
</dbReference>